<gene>
    <name evidence="3" type="ORF">GKD88_07380</name>
    <name evidence="2" type="ORF">GKE08_07975</name>
</gene>
<evidence type="ECO:0000256" key="1">
    <source>
        <dbReference type="SAM" id="MobiDB-lite"/>
    </source>
</evidence>
<evidence type="ECO:0000313" key="4">
    <source>
        <dbReference type="Proteomes" id="UP000433575"/>
    </source>
</evidence>
<dbReference type="EMBL" id="WKPJ01000009">
    <property type="protein sequence ID" value="MSA89261.1"/>
    <property type="molecule type" value="Genomic_DNA"/>
</dbReference>
<dbReference type="Proteomes" id="UP000433575">
    <property type="component" value="Unassembled WGS sequence"/>
</dbReference>
<dbReference type="AlphaFoldDB" id="A0A6N7S5T9"/>
<accession>A0A6N7S5T9</accession>
<name>A0A6N7S5T9_9FIRM</name>
<evidence type="ECO:0000313" key="2">
    <source>
        <dbReference type="EMBL" id="MSA89261.1"/>
    </source>
</evidence>
<feature type="region of interest" description="Disordered" evidence="1">
    <location>
        <begin position="121"/>
        <end position="157"/>
    </location>
</feature>
<organism evidence="2 4">
    <name type="scientific">Holdemania massiliensis</name>
    <dbReference type="NCBI Taxonomy" id="1468449"/>
    <lineage>
        <taxon>Bacteria</taxon>
        <taxon>Bacillati</taxon>
        <taxon>Bacillota</taxon>
        <taxon>Erysipelotrichia</taxon>
        <taxon>Erysipelotrichales</taxon>
        <taxon>Erysipelotrichaceae</taxon>
        <taxon>Holdemania</taxon>
    </lineage>
</organism>
<proteinExistence type="predicted"/>
<dbReference type="Proteomes" id="UP000480929">
    <property type="component" value="Unassembled WGS sequence"/>
</dbReference>
<protein>
    <recommendedName>
        <fullName evidence="6">Stress-induced protein</fullName>
    </recommendedName>
</protein>
<evidence type="ECO:0000313" key="5">
    <source>
        <dbReference type="Proteomes" id="UP000480929"/>
    </source>
</evidence>
<dbReference type="OrthoDB" id="2082137at2"/>
<dbReference type="EMBL" id="WKPI01000010">
    <property type="protein sequence ID" value="MSC32939.1"/>
    <property type="molecule type" value="Genomic_DNA"/>
</dbReference>
<dbReference type="RefSeq" id="WP_154238585.1">
    <property type="nucleotide sequence ID" value="NZ_WKPI01000010.1"/>
</dbReference>
<comment type="caution">
    <text evidence="2">The sequence shown here is derived from an EMBL/GenBank/DDBJ whole genome shotgun (WGS) entry which is preliminary data.</text>
</comment>
<feature type="compositionally biased region" description="Basic and acidic residues" evidence="1">
    <location>
        <begin position="121"/>
        <end position="133"/>
    </location>
</feature>
<sequence>MNEQNLKPVRTTEEAKAKGAIGGKKSGEAKRRKKSMKAAAKLLLSLPVQGDAEKQLVKLGLDPADADNQMLVMAAMFLKAAKGDVKAATFLRDTAGEVPMTERERAEVNYTKERLKLDREKLNYTKERDKEAPPDEYESDGFIDALTGSAPEDWKDE</sequence>
<evidence type="ECO:0000313" key="3">
    <source>
        <dbReference type="EMBL" id="MSC32939.1"/>
    </source>
</evidence>
<evidence type="ECO:0008006" key="6">
    <source>
        <dbReference type="Google" id="ProtNLM"/>
    </source>
</evidence>
<keyword evidence="5" id="KW-1185">Reference proteome</keyword>
<feature type="region of interest" description="Disordered" evidence="1">
    <location>
        <begin position="1"/>
        <end position="34"/>
    </location>
</feature>
<reference evidence="4 5" key="1">
    <citation type="journal article" date="2019" name="Nat. Med.">
        <title>A library of human gut bacterial isolates paired with longitudinal multiomics data enables mechanistic microbiome research.</title>
        <authorList>
            <person name="Poyet M."/>
            <person name="Groussin M."/>
            <person name="Gibbons S.M."/>
            <person name="Avila-Pacheco J."/>
            <person name="Jiang X."/>
            <person name="Kearney S.M."/>
            <person name="Perrotta A.R."/>
            <person name="Berdy B."/>
            <person name="Zhao S."/>
            <person name="Lieberman T.D."/>
            <person name="Swanson P.K."/>
            <person name="Smith M."/>
            <person name="Roesemann S."/>
            <person name="Alexander J.E."/>
            <person name="Rich S.A."/>
            <person name="Livny J."/>
            <person name="Vlamakis H."/>
            <person name="Clish C."/>
            <person name="Bullock K."/>
            <person name="Deik A."/>
            <person name="Scott J."/>
            <person name="Pierce K.A."/>
            <person name="Xavier R.J."/>
            <person name="Alm E.J."/>
        </authorList>
    </citation>
    <scope>NUCLEOTIDE SEQUENCE [LARGE SCALE GENOMIC DNA]</scope>
    <source>
        <strain evidence="2 4">BIOML-A4</strain>
        <strain evidence="3 5">BIOML-A5</strain>
    </source>
</reference>